<comment type="caution">
    <text evidence="1">The sequence shown here is derived from an EMBL/GenBank/DDBJ whole genome shotgun (WGS) entry which is preliminary data.</text>
</comment>
<dbReference type="EMBL" id="VSSQ01006911">
    <property type="protein sequence ID" value="MPM34231.1"/>
    <property type="molecule type" value="Genomic_DNA"/>
</dbReference>
<protein>
    <submittedName>
        <fullName evidence="1">Uncharacterized protein</fullName>
    </submittedName>
</protein>
<proteinExistence type="predicted"/>
<evidence type="ECO:0000313" key="1">
    <source>
        <dbReference type="EMBL" id="MPM34231.1"/>
    </source>
</evidence>
<organism evidence="1">
    <name type="scientific">bioreactor metagenome</name>
    <dbReference type="NCBI Taxonomy" id="1076179"/>
    <lineage>
        <taxon>unclassified sequences</taxon>
        <taxon>metagenomes</taxon>
        <taxon>ecological metagenomes</taxon>
    </lineage>
</organism>
<reference evidence="1" key="1">
    <citation type="submission" date="2019-08" db="EMBL/GenBank/DDBJ databases">
        <authorList>
            <person name="Kucharzyk K."/>
            <person name="Murdoch R.W."/>
            <person name="Higgins S."/>
            <person name="Loffler F."/>
        </authorList>
    </citation>
    <scope>NUCLEOTIDE SEQUENCE</scope>
</reference>
<name>A0A644Z2J0_9ZZZZ</name>
<dbReference type="AlphaFoldDB" id="A0A644Z2J0"/>
<sequence length="171" mass="18965">MDQGDTTKPGVKLPLLLLIPLLSRYSLVDYGDGTLLGTDMAEKQGTKQEPLSPRDPVPDIPLEQILEQETLPLFQVFRFLECCFQECIDVIHSLFLTHLHIDIVHTITGASQREGLALEPYFLGDSLNTGTCHTILTCKTRPSTPNHQTFPIQTTFPQALHAPCLLPCGQS</sequence>
<gene>
    <name evidence="1" type="ORF">SDC9_80813</name>
</gene>
<accession>A0A644Z2J0</accession>